<dbReference type="Proteomes" id="UP000182229">
    <property type="component" value="Unassembled WGS sequence"/>
</dbReference>
<proteinExistence type="predicted"/>
<sequence length="590" mass="63068">MFLNVKTFGAVAGAAFALGLGFAGEAWAGPGTVVIPTAPELGLSVRLGGQVRMIPTLESNWDLGLSERTPIRGMGSHVNEAGIVGRDYVRTEDRLYFNVSKGDDWDFFMALEFDSVLTQRRTDRISNQEKGLFDDFGVERLQASVKLPWISSRLHAGWDTAPSADMDGGGLLYVDDDPGLWLTGKAGPLAWKAAYVLKNESQFVYADRTTSVSGPCPPVINVPPGGGSVPTGCAQLLPIGDFDANFGERRVGVARLDFTPVEGLTLSGLYAVNHARVRGQPPATGINALTSVTHYPGLLITGNLGGFKPILEVAGSLGSVRYPGTAANIPDYLGKPINGRTFRVQSFAAFADLAYDASAAVGFKFEPHVGAYYLKGDGNPGDDILGGYTPVVGMPRFTQRFSGEGMIVADGNIAYGSPLYSAFPELWGNQSNLMSNGGGLFSNSRSDSPGLTMIGGGVDTEPLKGTLRFRTNAYALIYNERFLVGALSEPNNASSVGLTARDFGIKRLVDEHLFGVEWDNELTYMFNSAVSARLQFSFLFTGAAAEQIAGALSDRGSGEPVEVAGVSFERAQRSEADSMRRIAVELLWNF</sequence>
<evidence type="ECO:0000313" key="3">
    <source>
        <dbReference type="Proteomes" id="UP000182229"/>
    </source>
</evidence>
<dbReference type="EMBL" id="MPIN01000006">
    <property type="protein sequence ID" value="OJH38396.1"/>
    <property type="molecule type" value="Genomic_DNA"/>
</dbReference>
<reference evidence="2 3" key="2">
    <citation type="submission" date="2016-12" db="EMBL/GenBank/DDBJ databases">
        <title>Draft Genome Sequence of Cystobacter ferrugineus Strain Cbfe23.</title>
        <authorList>
            <person name="Akbar S."/>
            <person name="Dowd S.E."/>
            <person name="Stevens D.C."/>
        </authorList>
    </citation>
    <scope>NUCLEOTIDE SEQUENCE [LARGE SCALE GENOMIC DNA]</scope>
    <source>
        <strain evidence="2 3">Cbfe23</strain>
    </source>
</reference>
<evidence type="ECO:0000313" key="2">
    <source>
        <dbReference type="EMBL" id="OJH38396.1"/>
    </source>
</evidence>
<keyword evidence="3" id="KW-1185">Reference proteome</keyword>
<feature type="chain" id="PRO_5012318348" evidence="1">
    <location>
        <begin position="29"/>
        <end position="590"/>
    </location>
</feature>
<comment type="caution">
    <text evidence="2">The sequence shown here is derived from an EMBL/GenBank/DDBJ whole genome shotgun (WGS) entry which is preliminary data.</text>
</comment>
<dbReference type="AlphaFoldDB" id="A0A1L9B815"/>
<reference evidence="3" key="1">
    <citation type="submission" date="2016-11" db="EMBL/GenBank/DDBJ databases">
        <authorList>
            <person name="Shukria A."/>
            <person name="Stevens D.C."/>
        </authorList>
    </citation>
    <scope>NUCLEOTIDE SEQUENCE [LARGE SCALE GENOMIC DNA]</scope>
    <source>
        <strain evidence="3">Cbfe23</strain>
    </source>
</reference>
<evidence type="ECO:0000256" key="1">
    <source>
        <dbReference type="SAM" id="SignalP"/>
    </source>
</evidence>
<organism evidence="2 3">
    <name type="scientific">Cystobacter ferrugineus</name>
    <dbReference type="NCBI Taxonomy" id="83449"/>
    <lineage>
        <taxon>Bacteria</taxon>
        <taxon>Pseudomonadati</taxon>
        <taxon>Myxococcota</taxon>
        <taxon>Myxococcia</taxon>
        <taxon>Myxococcales</taxon>
        <taxon>Cystobacterineae</taxon>
        <taxon>Archangiaceae</taxon>
        <taxon>Cystobacter</taxon>
    </lineage>
</organism>
<gene>
    <name evidence="2" type="ORF">BON30_25055</name>
</gene>
<feature type="signal peptide" evidence="1">
    <location>
        <begin position="1"/>
        <end position="28"/>
    </location>
</feature>
<protein>
    <submittedName>
        <fullName evidence="2">Uncharacterized protein</fullName>
    </submittedName>
</protein>
<accession>A0A1L9B815</accession>
<name>A0A1L9B815_9BACT</name>
<keyword evidence="1" id="KW-0732">Signal</keyword>